<evidence type="ECO:0000313" key="3">
    <source>
        <dbReference type="EMBL" id="KAE9457224.1"/>
    </source>
</evidence>
<gene>
    <name evidence="3" type="ORF">C3L33_10872</name>
</gene>
<dbReference type="InterPro" id="IPR004883">
    <property type="entry name" value="LOB"/>
</dbReference>
<dbReference type="AlphaFoldDB" id="A0A6A4LLP1"/>
<evidence type="ECO:0000259" key="2">
    <source>
        <dbReference type="Pfam" id="PF03195"/>
    </source>
</evidence>
<keyword evidence="4" id="KW-1185">Reference proteome</keyword>
<comment type="similarity">
    <text evidence="1">Belongs to the LOB domain-containing protein family.</text>
</comment>
<evidence type="ECO:0000313" key="4">
    <source>
        <dbReference type="Proteomes" id="UP000428333"/>
    </source>
</evidence>
<dbReference type="Pfam" id="PF03195">
    <property type="entry name" value="LOB"/>
    <property type="match status" value="1"/>
</dbReference>
<feature type="domain" description="LOB" evidence="2">
    <location>
        <begin position="12"/>
        <end position="74"/>
    </location>
</feature>
<evidence type="ECO:0000256" key="1">
    <source>
        <dbReference type="ARBA" id="ARBA00005474"/>
    </source>
</evidence>
<reference evidence="3 4" key="1">
    <citation type="journal article" date="2019" name="Genome Biol. Evol.">
        <title>The Rhododendron genome and chromosomal organization provide insight into shared whole-genome duplications across the heath family (Ericaceae).</title>
        <authorList>
            <person name="Soza V.L."/>
            <person name="Lindsley D."/>
            <person name="Waalkes A."/>
            <person name="Ramage E."/>
            <person name="Patwardhan R.P."/>
            <person name="Burton J.N."/>
            <person name="Adey A."/>
            <person name="Kumar A."/>
            <person name="Qiu R."/>
            <person name="Shendure J."/>
            <person name="Hall B."/>
        </authorList>
    </citation>
    <scope>NUCLEOTIDE SEQUENCE [LARGE SCALE GENOMIC DNA]</scope>
    <source>
        <strain evidence="3">RSF 1966-606</strain>
    </source>
</reference>
<sequence>MEERNRKPMRTSCNACKVLQKGCSDECSLRPCLHWIKSSDSQSNATIFLAKFYGHASLLNLINAGPHHLHPDTYLLEFESEVKIGEMHLTMATVSNSKYKRAKVDSAIRTMGK</sequence>
<feature type="non-terminal residue" evidence="3">
    <location>
        <position position="1"/>
    </location>
</feature>
<accession>A0A6A4LLP1</accession>
<dbReference type="EMBL" id="QEFC01001523">
    <property type="protein sequence ID" value="KAE9457224.1"/>
    <property type="molecule type" value="Genomic_DNA"/>
</dbReference>
<dbReference type="GO" id="GO:0010468">
    <property type="term" value="P:regulation of gene expression"/>
    <property type="evidence" value="ECO:0007669"/>
    <property type="project" value="TreeGrafter"/>
</dbReference>
<comment type="caution">
    <text evidence="3">The sequence shown here is derived from an EMBL/GenBank/DDBJ whole genome shotgun (WGS) entry which is preliminary data.</text>
</comment>
<dbReference type="Proteomes" id="UP000428333">
    <property type="component" value="Linkage Group LG06"/>
</dbReference>
<dbReference type="OrthoDB" id="1922547at2759"/>
<proteinExistence type="inferred from homology"/>
<protein>
    <recommendedName>
        <fullName evidence="2">LOB domain-containing protein</fullName>
    </recommendedName>
</protein>
<dbReference type="PANTHER" id="PTHR31304">
    <property type="entry name" value="LOB DOMAIN-CONTAINING PROTEIN 38"/>
    <property type="match status" value="1"/>
</dbReference>
<dbReference type="PANTHER" id="PTHR31304:SF73">
    <property type="entry name" value="OS01G0511000 PROTEIN"/>
    <property type="match status" value="1"/>
</dbReference>
<organism evidence="3 4">
    <name type="scientific">Rhododendron williamsianum</name>
    <dbReference type="NCBI Taxonomy" id="262921"/>
    <lineage>
        <taxon>Eukaryota</taxon>
        <taxon>Viridiplantae</taxon>
        <taxon>Streptophyta</taxon>
        <taxon>Embryophyta</taxon>
        <taxon>Tracheophyta</taxon>
        <taxon>Spermatophyta</taxon>
        <taxon>Magnoliopsida</taxon>
        <taxon>eudicotyledons</taxon>
        <taxon>Gunneridae</taxon>
        <taxon>Pentapetalae</taxon>
        <taxon>asterids</taxon>
        <taxon>Ericales</taxon>
        <taxon>Ericaceae</taxon>
        <taxon>Ericoideae</taxon>
        <taxon>Rhodoreae</taxon>
        <taxon>Rhododendron</taxon>
    </lineage>
</organism>
<name>A0A6A4LLP1_9ERIC</name>